<dbReference type="GeneID" id="93657077"/>
<reference evidence="4 5" key="1">
    <citation type="submission" date="2018-08" db="EMBL/GenBank/DDBJ databases">
        <title>Recombination of ecologically and evolutionarily significant loci maintains genetic cohesion in the Pseudomonas syringae species complex.</title>
        <authorList>
            <person name="Dillon M."/>
            <person name="Thakur S."/>
            <person name="Almeida R.N.D."/>
            <person name="Weir B.S."/>
            <person name="Guttman D.S."/>
        </authorList>
    </citation>
    <scope>NUCLEOTIDE SEQUENCE [LARGE SCALE GENOMIC DNA]</scope>
    <source>
        <strain evidence="4 5">ICMP 6917</strain>
    </source>
</reference>
<feature type="domain" description="DUF4124" evidence="3">
    <location>
        <begin position="16"/>
        <end position="67"/>
    </location>
</feature>
<name>A0A3M4VLH7_PSECI</name>
<dbReference type="OrthoDB" id="6366673at2"/>
<feature type="region of interest" description="Disordered" evidence="1">
    <location>
        <begin position="45"/>
        <end position="73"/>
    </location>
</feature>
<comment type="caution">
    <text evidence="4">The sequence shown here is derived from an EMBL/GenBank/DDBJ whole genome shotgun (WGS) entry which is preliminary data.</text>
</comment>
<evidence type="ECO:0000256" key="2">
    <source>
        <dbReference type="SAM" id="SignalP"/>
    </source>
</evidence>
<dbReference type="Proteomes" id="UP000278332">
    <property type="component" value="Unassembled WGS sequence"/>
</dbReference>
<dbReference type="AlphaFoldDB" id="A0A3M4VLH7"/>
<dbReference type="InterPro" id="IPR025392">
    <property type="entry name" value="DUF4124"/>
</dbReference>
<dbReference type="EMBL" id="RBRY01000154">
    <property type="protein sequence ID" value="RMR51822.1"/>
    <property type="molecule type" value="Genomic_DNA"/>
</dbReference>
<proteinExistence type="predicted"/>
<accession>A0A3M4VLH7</accession>
<dbReference type="RefSeq" id="WP_025258108.1">
    <property type="nucleotide sequence ID" value="NZ_BLVX01000007.1"/>
</dbReference>
<evidence type="ECO:0000313" key="4">
    <source>
        <dbReference type="EMBL" id="RMR51822.1"/>
    </source>
</evidence>
<organism evidence="4 5">
    <name type="scientific">Pseudomonas cichorii</name>
    <dbReference type="NCBI Taxonomy" id="36746"/>
    <lineage>
        <taxon>Bacteria</taxon>
        <taxon>Pseudomonadati</taxon>
        <taxon>Pseudomonadota</taxon>
        <taxon>Gammaproteobacteria</taxon>
        <taxon>Pseudomonadales</taxon>
        <taxon>Pseudomonadaceae</taxon>
        <taxon>Pseudomonas</taxon>
    </lineage>
</organism>
<dbReference type="Pfam" id="PF13511">
    <property type="entry name" value="DUF4124"/>
    <property type="match status" value="1"/>
</dbReference>
<evidence type="ECO:0000259" key="3">
    <source>
        <dbReference type="Pfam" id="PF13511"/>
    </source>
</evidence>
<feature type="chain" id="PRO_5018273318" description="DUF4124 domain-containing protein" evidence="2">
    <location>
        <begin position="28"/>
        <end position="214"/>
    </location>
</feature>
<protein>
    <recommendedName>
        <fullName evidence="3">DUF4124 domain-containing protein</fullName>
    </recommendedName>
</protein>
<feature type="signal peptide" evidence="2">
    <location>
        <begin position="1"/>
        <end position="27"/>
    </location>
</feature>
<keyword evidence="2" id="KW-0732">Signal</keyword>
<gene>
    <name evidence="4" type="ORF">ALP84_03946</name>
</gene>
<sequence>MSTGPERHLLHGLLMCLLLLTALPSAADVYTYIDANGNRVFTDQPRKNAKRVEIPPSNNMTGTPPARPYQAAPAKPKAKSIFRYQLLRVLVPEPDGTVRSTSGDVIVTVTSEPALQPGHNYRLFLDGQPAGQPGRSPVIPLSNIDRGTHQLSVEIVDEYDRVLEKTPNQPFHMLRTSLAQKRKANPCQLPEYGVRPECPIKDKPEEESSILPFF</sequence>
<evidence type="ECO:0000313" key="5">
    <source>
        <dbReference type="Proteomes" id="UP000278332"/>
    </source>
</evidence>
<evidence type="ECO:0000256" key="1">
    <source>
        <dbReference type="SAM" id="MobiDB-lite"/>
    </source>
</evidence>